<evidence type="ECO:0000256" key="5">
    <source>
        <dbReference type="ARBA" id="ARBA00030406"/>
    </source>
</evidence>
<dbReference type="PANTHER" id="PTHR13295">
    <property type="entry name" value="GLUTAMATE CYSTEINE LIGASE REGULATORY SUBUNIT"/>
    <property type="match status" value="1"/>
</dbReference>
<keyword evidence="10" id="KW-1185">Reference proteome</keyword>
<dbReference type="EMBL" id="JADYXP020000014">
    <property type="protein sequence ID" value="KAL0109904.1"/>
    <property type="molecule type" value="Genomic_DNA"/>
</dbReference>
<evidence type="ECO:0000256" key="7">
    <source>
        <dbReference type="ARBA" id="ARBA00031732"/>
    </source>
</evidence>
<dbReference type="GO" id="GO:0030234">
    <property type="term" value="F:enzyme regulator activity"/>
    <property type="evidence" value="ECO:0007669"/>
    <property type="project" value="TreeGrafter"/>
</dbReference>
<dbReference type="SUPFAM" id="SSF51430">
    <property type="entry name" value="NAD(P)-linked oxidoreductase"/>
    <property type="match status" value="1"/>
</dbReference>
<evidence type="ECO:0000256" key="1">
    <source>
        <dbReference type="ARBA" id="ARBA00005006"/>
    </source>
</evidence>
<evidence type="ECO:0000313" key="9">
    <source>
        <dbReference type="EMBL" id="KAL0109904.1"/>
    </source>
</evidence>
<evidence type="ECO:0000256" key="6">
    <source>
        <dbReference type="ARBA" id="ARBA00031154"/>
    </source>
</evidence>
<protein>
    <recommendedName>
        <fullName evidence="7">GCS light chain</fullName>
    </recommendedName>
    <alternativeName>
        <fullName evidence="5">Gamma-ECS regulatory subunit</fullName>
    </alternativeName>
    <alternativeName>
        <fullName evidence="8">Gamma-glutamylcysteine synthetase regulatory subunit</fullName>
    </alternativeName>
    <alternativeName>
        <fullName evidence="6">Glutamate--cysteine ligase modifier subunit</fullName>
    </alternativeName>
</protein>
<proteinExistence type="inferred from homology"/>
<name>A0AAW2F5J3_9HYME</name>
<accession>A0AAW2F5J3</accession>
<dbReference type="GO" id="GO:0006750">
    <property type="term" value="P:glutathione biosynthetic process"/>
    <property type="evidence" value="ECO:0007669"/>
    <property type="project" value="UniProtKB-KW"/>
</dbReference>
<evidence type="ECO:0000256" key="4">
    <source>
        <dbReference type="ARBA" id="ARBA00022684"/>
    </source>
</evidence>
<dbReference type="InterPro" id="IPR036812">
    <property type="entry name" value="NAD(P)_OxRdtase_dom_sf"/>
</dbReference>
<comment type="subunit">
    <text evidence="3">Heterodimer of a catalytic heavy chain and a regulatory light chain.</text>
</comment>
<dbReference type="PANTHER" id="PTHR13295:SF4">
    <property type="entry name" value="GLUTAMATE--CYSTEINE LIGASE REGULATORY SUBUNIT"/>
    <property type="match status" value="1"/>
</dbReference>
<evidence type="ECO:0000256" key="3">
    <source>
        <dbReference type="ARBA" id="ARBA00011532"/>
    </source>
</evidence>
<evidence type="ECO:0000256" key="8">
    <source>
        <dbReference type="ARBA" id="ARBA00032926"/>
    </source>
</evidence>
<comment type="similarity">
    <text evidence="2">Belongs to the aldo/keto reductase family. Glutamate--cysteine ligase light chain subfamily.</text>
</comment>
<dbReference type="Gene3D" id="3.20.20.100">
    <property type="entry name" value="NADP-dependent oxidoreductase domain"/>
    <property type="match status" value="1"/>
</dbReference>
<organism evidence="9 10">
    <name type="scientific">Cardiocondyla obscurior</name>
    <dbReference type="NCBI Taxonomy" id="286306"/>
    <lineage>
        <taxon>Eukaryota</taxon>
        <taxon>Metazoa</taxon>
        <taxon>Ecdysozoa</taxon>
        <taxon>Arthropoda</taxon>
        <taxon>Hexapoda</taxon>
        <taxon>Insecta</taxon>
        <taxon>Pterygota</taxon>
        <taxon>Neoptera</taxon>
        <taxon>Endopterygota</taxon>
        <taxon>Hymenoptera</taxon>
        <taxon>Apocrita</taxon>
        <taxon>Aculeata</taxon>
        <taxon>Formicoidea</taxon>
        <taxon>Formicidae</taxon>
        <taxon>Myrmicinae</taxon>
        <taxon>Cardiocondyla</taxon>
    </lineage>
</organism>
<gene>
    <name evidence="9" type="ORF">PUN28_013503</name>
</gene>
<dbReference type="InterPro" id="IPR032963">
    <property type="entry name" value="Gclm"/>
</dbReference>
<dbReference type="GO" id="GO:0035226">
    <property type="term" value="F:glutamate-cysteine ligase catalytic subunit binding"/>
    <property type="evidence" value="ECO:0007669"/>
    <property type="project" value="InterPro"/>
</dbReference>
<sequence>MLSHSFIVNTGNVLSLSEARQKASQNSTDELIETLKIILNDEQSKGDNTTVINGKKDTSLQDVDRKDLKITVKVFISSPDVNSLREAMDQAFGALCTDTIESLVIAYKSAEGSDDMLSSLKKIWSVVEEYVKAEKLSSVGLSDINTNTFIELFQWADVKPNIVQINLATCCVVPPVLQEFTKENDIQLLTHSDPCQILPQEVLDNIFGSTTYLHWLIRYQIHLKCRGILSSKGYLLRINKTNEKLSR</sequence>
<dbReference type="GO" id="GO:0017109">
    <property type="term" value="C:glutamate-cysteine ligase complex"/>
    <property type="evidence" value="ECO:0007669"/>
    <property type="project" value="TreeGrafter"/>
</dbReference>
<reference evidence="9 10" key="1">
    <citation type="submission" date="2023-03" db="EMBL/GenBank/DDBJ databases">
        <title>High recombination rates correlate with genetic variation in Cardiocondyla obscurior ants.</title>
        <authorList>
            <person name="Errbii M."/>
        </authorList>
    </citation>
    <scope>NUCLEOTIDE SEQUENCE [LARGE SCALE GENOMIC DNA]</scope>
    <source>
        <strain evidence="9">Alpha-2009</strain>
        <tissue evidence="9">Whole body</tissue>
    </source>
</reference>
<comment type="pathway">
    <text evidence="1">Sulfur metabolism; glutathione biosynthesis; glutathione from L-cysteine and L-glutamate: step 1/2.</text>
</comment>
<evidence type="ECO:0000256" key="2">
    <source>
        <dbReference type="ARBA" id="ARBA00008612"/>
    </source>
</evidence>
<dbReference type="Proteomes" id="UP001430953">
    <property type="component" value="Unassembled WGS sequence"/>
</dbReference>
<keyword evidence="4" id="KW-0317">Glutathione biosynthesis</keyword>
<evidence type="ECO:0000313" key="10">
    <source>
        <dbReference type="Proteomes" id="UP001430953"/>
    </source>
</evidence>
<dbReference type="AlphaFoldDB" id="A0AAW2F5J3"/>
<comment type="caution">
    <text evidence="9">The sequence shown here is derived from an EMBL/GenBank/DDBJ whole genome shotgun (WGS) entry which is preliminary data.</text>
</comment>